<dbReference type="PANTHER" id="PTHR34203">
    <property type="entry name" value="METHYLTRANSFERASE, FKBM FAMILY PROTEIN"/>
    <property type="match status" value="1"/>
</dbReference>
<dbReference type="AlphaFoldDB" id="A0A0A2BBG6"/>
<dbReference type="InterPro" id="IPR006342">
    <property type="entry name" value="FkbM_mtfrase"/>
</dbReference>
<evidence type="ECO:0000313" key="2">
    <source>
        <dbReference type="EMBL" id="KGG10492.1"/>
    </source>
</evidence>
<dbReference type="NCBIfam" id="TIGR01444">
    <property type="entry name" value="fkbM_fam"/>
    <property type="match status" value="1"/>
</dbReference>
<comment type="caution">
    <text evidence="2">The sequence shown here is derived from an EMBL/GenBank/DDBJ whole genome shotgun (WGS) entry which is preliminary data.</text>
</comment>
<dbReference type="Pfam" id="PF05050">
    <property type="entry name" value="Methyltransf_21"/>
    <property type="match status" value="1"/>
</dbReference>
<name>A0A0A2BBG6_PROMR</name>
<protein>
    <recommendedName>
        <fullName evidence="1">Methyltransferase FkbM domain-containing protein</fullName>
    </recommendedName>
</protein>
<proteinExistence type="predicted"/>
<dbReference type="SUPFAM" id="SSF53335">
    <property type="entry name" value="S-adenosyl-L-methionine-dependent methyltransferases"/>
    <property type="match status" value="1"/>
</dbReference>
<dbReference type="PANTHER" id="PTHR34203:SF15">
    <property type="entry name" value="SLL1173 PROTEIN"/>
    <property type="match status" value="1"/>
</dbReference>
<reference evidence="3" key="1">
    <citation type="journal article" date="2014" name="Sci. Data">
        <title>Genomes of diverse isolates of the marine cyanobacterium Prochlorococcus.</title>
        <authorList>
            <person name="Biller S."/>
            <person name="Berube P."/>
            <person name="Thompson J."/>
            <person name="Kelly L."/>
            <person name="Roggensack S."/>
            <person name="Awad L."/>
            <person name="Roache-Johnson K."/>
            <person name="Ding H."/>
            <person name="Giovannoni S.J."/>
            <person name="Moore L.R."/>
            <person name="Chisholm S.W."/>
        </authorList>
    </citation>
    <scope>NUCLEOTIDE SEQUENCE [LARGE SCALE GENOMIC DNA]</scope>
</reference>
<accession>A0A0A2BBG6</accession>
<organism evidence="2 3">
    <name type="scientific">Prochlorococcus marinus str. MIT 9401</name>
    <dbReference type="NCBI Taxonomy" id="167551"/>
    <lineage>
        <taxon>Bacteria</taxon>
        <taxon>Bacillati</taxon>
        <taxon>Cyanobacteriota</taxon>
        <taxon>Cyanophyceae</taxon>
        <taxon>Synechococcales</taxon>
        <taxon>Prochlorococcaceae</taxon>
        <taxon>Prochlorococcus</taxon>
    </lineage>
</organism>
<evidence type="ECO:0000259" key="1">
    <source>
        <dbReference type="Pfam" id="PF05050"/>
    </source>
</evidence>
<dbReference type="Proteomes" id="UP000030481">
    <property type="component" value="Unassembled WGS sequence"/>
</dbReference>
<dbReference type="InterPro" id="IPR029063">
    <property type="entry name" value="SAM-dependent_MTases_sf"/>
</dbReference>
<feature type="domain" description="Methyltransferase FkbM" evidence="1">
    <location>
        <begin position="57"/>
        <end position="223"/>
    </location>
</feature>
<gene>
    <name evidence="2" type="ORF">EV01_0120</name>
</gene>
<dbReference type="EMBL" id="JNAR01000002">
    <property type="protein sequence ID" value="KGG10492.1"/>
    <property type="molecule type" value="Genomic_DNA"/>
</dbReference>
<evidence type="ECO:0000313" key="3">
    <source>
        <dbReference type="Proteomes" id="UP000030481"/>
    </source>
</evidence>
<dbReference type="InterPro" id="IPR052514">
    <property type="entry name" value="SAM-dependent_MTase"/>
</dbReference>
<dbReference type="Gene3D" id="3.40.50.150">
    <property type="entry name" value="Vaccinia Virus protein VP39"/>
    <property type="match status" value="1"/>
</dbReference>
<sequence length="306" mass="35921">MFLKIIQFSSYYRFILFSFIEMLPANIVRMRIRKMPFNFYKASKIFVENKKNPIFLDLGANMGLFTFFISRLGFECHSFEPHPYYFSILEKRKKLISIEKNLKPNIKIPTINKLGVSNFHGKAELFFSNKIGSHSFSKSLCIDDSGTSTISKITTLDNYCKGIFNHNSNIFIKIDIEGDEVKSLEGAKELIKDFSPDIFIEVRRGKFNTLDITKDFLESCGYNIFMSKNSFTKQNQIHDDIYCTKDEKIDLERIDKDYKLFSRKQKICRLLNNIVHFRIADIEQKVMRMPWGPDYKSDLKTINKKT</sequence>